<reference evidence="5" key="1">
    <citation type="submission" date="2020-07" db="EMBL/GenBank/DDBJ databases">
        <title>Draft Genome Sequence of a Deep-Sea Yeast, Naganishia (Cryptococcus) liquefaciens strain N6.</title>
        <authorList>
            <person name="Han Y.W."/>
            <person name="Kajitani R."/>
            <person name="Morimoto H."/>
            <person name="Parhat M."/>
            <person name="Tsubouchi H."/>
            <person name="Bakenova O."/>
            <person name="Ogata M."/>
            <person name="Argunhan B."/>
            <person name="Aoki R."/>
            <person name="Kajiwara S."/>
            <person name="Itoh T."/>
            <person name="Iwasaki H."/>
        </authorList>
    </citation>
    <scope>NUCLEOTIDE SEQUENCE</scope>
    <source>
        <strain evidence="5">N6</strain>
    </source>
</reference>
<dbReference type="PANTHER" id="PTHR43050">
    <property type="entry name" value="SERINE / THREONINE RACEMASE FAMILY MEMBER"/>
    <property type="match status" value="1"/>
</dbReference>
<comment type="cofactor">
    <cofactor evidence="1">
        <name>pyridoxal 5'-phosphate</name>
        <dbReference type="ChEBI" id="CHEBI:597326"/>
    </cofactor>
</comment>
<dbReference type="GO" id="GO:0005524">
    <property type="term" value="F:ATP binding"/>
    <property type="evidence" value="ECO:0007669"/>
    <property type="project" value="TreeGrafter"/>
</dbReference>
<dbReference type="Gene3D" id="3.40.50.1100">
    <property type="match status" value="2"/>
</dbReference>
<evidence type="ECO:0000256" key="1">
    <source>
        <dbReference type="ARBA" id="ARBA00001933"/>
    </source>
</evidence>
<accession>A0A8H3YGL2</accession>
<dbReference type="GO" id="GO:0003941">
    <property type="term" value="F:L-serine ammonia-lyase activity"/>
    <property type="evidence" value="ECO:0007669"/>
    <property type="project" value="TreeGrafter"/>
</dbReference>
<keyword evidence="3" id="KW-0663">Pyridoxal phosphate</keyword>
<proteinExistence type="inferred from homology"/>
<keyword evidence="6" id="KW-1185">Reference proteome</keyword>
<feature type="domain" description="Tryptophan synthase beta chain-like PALP" evidence="4">
    <location>
        <begin position="60"/>
        <end position="337"/>
    </location>
</feature>
<protein>
    <recommendedName>
        <fullName evidence="4">Tryptophan synthase beta chain-like PALP domain-containing protein</fullName>
    </recommendedName>
</protein>
<organism evidence="5 6">
    <name type="scientific">Naganishia liquefaciens</name>
    <dbReference type="NCBI Taxonomy" id="104408"/>
    <lineage>
        <taxon>Eukaryota</taxon>
        <taxon>Fungi</taxon>
        <taxon>Dikarya</taxon>
        <taxon>Basidiomycota</taxon>
        <taxon>Agaricomycotina</taxon>
        <taxon>Tremellomycetes</taxon>
        <taxon>Filobasidiales</taxon>
        <taxon>Filobasidiaceae</taxon>
        <taxon>Naganishia</taxon>
    </lineage>
</organism>
<dbReference type="SUPFAM" id="SSF53686">
    <property type="entry name" value="Tryptophan synthase beta subunit-like PLP-dependent enzymes"/>
    <property type="match status" value="1"/>
</dbReference>
<evidence type="ECO:0000259" key="4">
    <source>
        <dbReference type="Pfam" id="PF00291"/>
    </source>
</evidence>
<dbReference type="Proteomes" id="UP000620104">
    <property type="component" value="Unassembled WGS sequence"/>
</dbReference>
<dbReference type="EMBL" id="BLZA01000019">
    <property type="protein sequence ID" value="GHJ86786.1"/>
    <property type="molecule type" value="Genomic_DNA"/>
</dbReference>
<comment type="caution">
    <text evidence="5">The sequence shown here is derived from an EMBL/GenBank/DDBJ whole genome shotgun (WGS) entry which is preliminary data.</text>
</comment>
<comment type="similarity">
    <text evidence="2">Belongs to the serine/threonine dehydratase family.</text>
</comment>
<dbReference type="OrthoDB" id="271064at2759"/>
<dbReference type="InterPro" id="IPR001926">
    <property type="entry name" value="TrpB-like_PALP"/>
</dbReference>
<sequence>MTKHPQVTYPEGVEPPTLQGIKDAHARIQTQVHRTPLLTSTTLNTIATQAIQEIKTFENDSVQLELALKAENLQRIGAFKIRGAMNAVLKYLEEEPEDEKNFELNLITHSSGNFAQALSLAAQALTTPEKPIKATIIMSSIASPIKKAGVRGYGARIVDCEPHNRVEICNDEIRRLEAEGRKVAFFPPYDHVDIIEGQGTCMVEVEEQAQDLWGVGAHPDIVLCPVGGGGLMSGVAIASKGFWGKKGVSVIGAEPTGANDAHGAFYSKIWQPAVAPVNTVCDGLLTATGNITYPALMANIDEILLANDDSTIRAMKFIWERMKIIIEPSSALAPATILGDTLGGLEDAAEWKRIVRDVIQTKRARGDSNPHVVRVVIIISGGNVALDQVLRMFEQLEKQSRR</sequence>
<dbReference type="GO" id="GO:0030378">
    <property type="term" value="F:serine racemase activity"/>
    <property type="evidence" value="ECO:0007669"/>
    <property type="project" value="TreeGrafter"/>
</dbReference>
<dbReference type="InterPro" id="IPR036052">
    <property type="entry name" value="TrpB-like_PALP_sf"/>
</dbReference>
<evidence type="ECO:0000256" key="3">
    <source>
        <dbReference type="ARBA" id="ARBA00022898"/>
    </source>
</evidence>
<dbReference type="GO" id="GO:0070179">
    <property type="term" value="P:D-serine biosynthetic process"/>
    <property type="evidence" value="ECO:0007669"/>
    <property type="project" value="TreeGrafter"/>
</dbReference>
<dbReference type="PANTHER" id="PTHR43050:SF1">
    <property type="entry name" value="SERINE RACEMASE"/>
    <property type="match status" value="1"/>
</dbReference>
<dbReference type="GO" id="GO:0008721">
    <property type="term" value="F:D-serine ammonia-lyase activity"/>
    <property type="evidence" value="ECO:0007669"/>
    <property type="project" value="TreeGrafter"/>
</dbReference>
<gene>
    <name evidence="5" type="ORF">NliqN6_3188</name>
</gene>
<dbReference type="GO" id="GO:0030170">
    <property type="term" value="F:pyridoxal phosphate binding"/>
    <property type="evidence" value="ECO:0007669"/>
    <property type="project" value="TreeGrafter"/>
</dbReference>
<evidence type="ECO:0000313" key="6">
    <source>
        <dbReference type="Proteomes" id="UP000620104"/>
    </source>
</evidence>
<evidence type="ECO:0000313" key="5">
    <source>
        <dbReference type="EMBL" id="GHJ86786.1"/>
    </source>
</evidence>
<dbReference type="GO" id="GO:0000287">
    <property type="term" value="F:magnesium ion binding"/>
    <property type="evidence" value="ECO:0007669"/>
    <property type="project" value="TreeGrafter"/>
</dbReference>
<name>A0A8H3YGL2_9TREE</name>
<dbReference type="Pfam" id="PF00291">
    <property type="entry name" value="PALP"/>
    <property type="match status" value="1"/>
</dbReference>
<evidence type="ECO:0000256" key="2">
    <source>
        <dbReference type="ARBA" id="ARBA00010869"/>
    </source>
</evidence>
<dbReference type="GO" id="GO:0018114">
    <property type="term" value="F:threonine racemase activity"/>
    <property type="evidence" value="ECO:0007669"/>
    <property type="project" value="TreeGrafter"/>
</dbReference>
<dbReference type="AlphaFoldDB" id="A0A8H3YGL2"/>